<feature type="region of interest" description="Disordered" evidence="1">
    <location>
        <begin position="23"/>
        <end position="45"/>
    </location>
</feature>
<proteinExistence type="predicted"/>
<keyword evidence="3" id="KW-1185">Reference proteome</keyword>
<evidence type="ECO:0000256" key="1">
    <source>
        <dbReference type="SAM" id="MobiDB-lite"/>
    </source>
</evidence>
<sequence>MSNETQYEPLRQALGRLRIGQLPRQVPVPSSSNTTRARSLLGPRTDEQRLNEARLRLRHWADVIEEVMVSPVPFEFRVLMEKIEPKQEAAKRRQQQAGSYPIACLDKDTQQGREAKKVINGFYGVVSAFRASVEQVSRALGFGEALDRC</sequence>
<feature type="compositionally biased region" description="Polar residues" evidence="1">
    <location>
        <begin position="28"/>
        <end position="37"/>
    </location>
</feature>
<evidence type="ECO:0000313" key="3">
    <source>
        <dbReference type="Proteomes" id="UP000193467"/>
    </source>
</evidence>
<dbReference type="Proteomes" id="UP000193467">
    <property type="component" value="Unassembled WGS sequence"/>
</dbReference>
<reference evidence="2 3" key="1">
    <citation type="submission" date="2016-07" db="EMBL/GenBank/DDBJ databases">
        <title>Pervasive Adenine N6-methylation of Active Genes in Fungi.</title>
        <authorList>
            <consortium name="DOE Joint Genome Institute"/>
            <person name="Mondo S.J."/>
            <person name="Dannebaum R.O."/>
            <person name="Kuo R.C."/>
            <person name="Labutti K."/>
            <person name="Haridas S."/>
            <person name="Kuo A."/>
            <person name="Salamov A."/>
            <person name="Ahrendt S.R."/>
            <person name="Lipzen A."/>
            <person name="Sullivan W."/>
            <person name="Andreopoulos W.B."/>
            <person name="Clum A."/>
            <person name="Lindquist E."/>
            <person name="Daum C."/>
            <person name="Ramamoorthy G.K."/>
            <person name="Gryganskyi A."/>
            <person name="Culley D."/>
            <person name="Magnuson J.K."/>
            <person name="James T.Y."/>
            <person name="O'Malley M.A."/>
            <person name="Stajich J.E."/>
            <person name="Spatafora J.W."/>
            <person name="Visel A."/>
            <person name="Grigoriev I.V."/>
        </authorList>
    </citation>
    <scope>NUCLEOTIDE SEQUENCE [LARGE SCALE GENOMIC DNA]</scope>
    <source>
        <strain evidence="2 3">62-1032</strain>
    </source>
</reference>
<name>A0A1Y2G2Y4_9BASI</name>
<protein>
    <submittedName>
        <fullName evidence="2">Uncharacterized protein</fullName>
    </submittedName>
</protein>
<dbReference type="InParanoid" id="A0A1Y2G2Y4"/>
<comment type="caution">
    <text evidence="2">The sequence shown here is derived from an EMBL/GenBank/DDBJ whole genome shotgun (WGS) entry which is preliminary data.</text>
</comment>
<organism evidence="2 3">
    <name type="scientific">Leucosporidium creatinivorum</name>
    <dbReference type="NCBI Taxonomy" id="106004"/>
    <lineage>
        <taxon>Eukaryota</taxon>
        <taxon>Fungi</taxon>
        <taxon>Dikarya</taxon>
        <taxon>Basidiomycota</taxon>
        <taxon>Pucciniomycotina</taxon>
        <taxon>Microbotryomycetes</taxon>
        <taxon>Leucosporidiales</taxon>
        <taxon>Leucosporidium</taxon>
    </lineage>
</organism>
<evidence type="ECO:0000313" key="2">
    <source>
        <dbReference type="EMBL" id="ORY91738.1"/>
    </source>
</evidence>
<accession>A0A1Y2G2Y4</accession>
<gene>
    <name evidence="2" type="ORF">BCR35DRAFT_75320</name>
</gene>
<dbReference type="AlphaFoldDB" id="A0A1Y2G2Y4"/>
<dbReference type="EMBL" id="MCGR01000002">
    <property type="protein sequence ID" value="ORY91738.1"/>
    <property type="molecule type" value="Genomic_DNA"/>
</dbReference>